<dbReference type="EMBL" id="JAWXYB010000008">
    <property type="protein sequence ID" value="MDX5929568.1"/>
    <property type="molecule type" value="Genomic_DNA"/>
</dbReference>
<dbReference type="AlphaFoldDB" id="A0AAW9DMA8"/>
<comment type="caution">
    <text evidence="1">The sequence shown here is derived from an EMBL/GenBank/DDBJ whole genome shotgun (WGS) entry which is preliminary data.</text>
</comment>
<name>A0AAW9DMA8_ACIAO</name>
<evidence type="ECO:0000313" key="1">
    <source>
        <dbReference type="EMBL" id="MDX5929568.1"/>
    </source>
</evidence>
<dbReference type="Proteomes" id="UP001279553">
    <property type="component" value="Unassembled WGS sequence"/>
</dbReference>
<organism evidence="1 2">
    <name type="scientific">Acidiphilium acidophilum</name>
    <name type="common">Thiobacillus acidophilus</name>
    <dbReference type="NCBI Taxonomy" id="76588"/>
    <lineage>
        <taxon>Bacteria</taxon>
        <taxon>Pseudomonadati</taxon>
        <taxon>Pseudomonadota</taxon>
        <taxon>Alphaproteobacteria</taxon>
        <taxon>Acetobacterales</taxon>
        <taxon>Acidocellaceae</taxon>
        <taxon>Acidiphilium</taxon>
    </lineage>
</organism>
<evidence type="ECO:0008006" key="3">
    <source>
        <dbReference type="Google" id="ProtNLM"/>
    </source>
</evidence>
<evidence type="ECO:0000313" key="2">
    <source>
        <dbReference type="Proteomes" id="UP001279553"/>
    </source>
</evidence>
<accession>A0AAW9DMA8</accession>
<dbReference type="RefSeq" id="WP_319612627.1">
    <property type="nucleotide sequence ID" value="NZ_JAWXYB010000008.1"/>
</dbReference>
<gene>
    <name evidence="1" type="ORF">SIL87_02150</name>
</gene>
<reference evidence="1 2" key="1">
    <citation type="submission" date="2023-11" db="EMBL/GenBank/DDBJ databases">
        <title>MicrobeMod: A computational toolkit for identifying prokaryotic methylation and restriction-modification with nanopore sequencing.</title>
        <authorList>
            <person name="Crits-Christoph A."/>
            <person name="Kang S.C."/>
            <person name="Lee H."/>
            <person name="Ostrov N."/>
        </authorList>
    </citation>
    <scope>NUCLEOTIDE SEQUENCE [LARGE SCALE GENOMIC DNA]</scope>
    <source>
        <strain evidence="1 2">DSMZ 700</strain>
    </source>
</reference>
<sequence length="239" mass="27057">MNIVERLARAPRTMEAGDLAPWVAAFADELRSLGHTDLTVGNYADCARHFAAWLAIDNIGLDDVGDGSFGRFKTHRCRCGGYRPATPRSGKYLRRVHRFIDFLGRRGVIKLLDKVVAAPVDPLVRDYQDWLTRNRGICGRTAARHGRMVTRLLLSLGSEPHAYGPAMIKIAIIHEAERCSAPYMKTSGNSFWVGSWCPCRGMPRQGLFILVFHAVVHTNMETDEWTPKRIRLSRHFWNI</sequence>
<protein>
    <recommendedName>
        <fullName evidence="3">Core-binding (CB) domain-containing protein</fullName>
    </recommendedName>
</protein>
<keyword evidence="2" id="KW-1185">Reference proteome</keyword>
<proteinExistence type="predicted"/>